<keyword evidence="1" id="KW-1133">Transmembrane helix</keyword>
<organism evidence="2 3">
    <name type="scientific">Geodermatophilus africanus</name>
    <dbReference type="NCBI Taxonomy" id="1137993"/>
    <lineage>
        <taxon>Bacteria</taxon>
        <taxon>Bacillati</taxon>
        <taxon>Actinomycetota</taxon>
        <taxon>Actinomycetes</taxon>
        <taxon>Geodermatophilales</taxon>
        <taxon>Geodermatophilaceae</taxon>
        <taxon>Geodermatophilus</taxon>
    </lineage>
</organism>
<evidence type="ECO:0000313" key="3">
    <source>
        <dbReference type="Proteomes" id="UP000198921"/>
    </source>
</evidence>
<feature type="transmembrane region" description="Helical" evidence="1">
    <location>
        <begin position="67"/>
        <end position="85"/>
    </location>
</feature>
<dbReference type="RefSeq" id="WP_091162157.1">
    <property type="nucleotide sequence ID" value="NZ_FNOT01000028.1"/>
</dbReference>
<evidence type="ECO:0008006" key="4">
    <source>
        <dbReference type="Google" id="ProtNLM"/>
    </source>
</evidence>
<keyword evidence="1" id="KW-0472">Membrane</keyword>
<keyword evidence="1" id="KW-0812">Transmembrane</keyword>
<dbReference type="Proteomes" id="UP000198921">
    <property type="component" value="Unassembled WGS sequence"/>
</dbReference>
<reference evidence="3" key="1">
    <citation type="submission" date="2016-10" db="EMBL/GenBank/DDBJ databases">
        <authorList>
            <person name="Varghese N."/>
            <person name="Submissions S."/>
        </authorList>
    </citation>
    <scope>NUCLEOTIDE SEQUENCE [LARGE SCALE GENOMIC DNA]</scope>
    <source>
        <strain evidence="3">DSM 45422</strain>
    </source>
</reference>
<dbReference type="STRING" id="1137993.SAMN05660209_04988"/>
<dbReference type="OrthoDB" id="5190515at2"/>
<accession>A0A1H3R1D3</accession>
<name>A0A1H3R1D3_9ACTN</name>
<evidence type="ECO:0000256" key="1">
    <source>
        <dbReference type="SAM" id="Phobius"/>
    </source>
</evidence>
<dbReference type="Pfam" id="PF14015">
    <property type="entry name" value="DUF4231"/>
    <property type="match status" value="1"/>
</dbReference>
<feature type="transmembrane region" description="Helical" evidence="1">
    <location>
        <begin position="91"/>
        <end position="110"/>
    </location>
</feature>
<evidence type="ECO:0000313" key="2">
    <source>
        <dbReference type="EMBL" id="SDZ19420.1"/>
    </source>
</evidence>
<keyword evidence="3" id="KW-1185">Reference proteome</keyword>
<protein>
    <recommendedName>
        <fullName evidence="4">SMODS and SLOG-associating 2TM effector domain-containing protein</fullName>
    </recommendedName>
</protein>
<dbReference type="InterPro" id="IPR025325">
    <property type="entry name" value="DUF4231"/>
</dbReference>
<sequence length="166" mass="18509">MRPLMLVRFPKLRAPAASWPVIPADRRAPYPSLAPDFQVLDREVAPAFTEADLAALRHQNRYRRQQVLILLGSAALTGLGGLQALFTDQRWPGLLLAVLGVLLAATGRATRELDDLKDYLNERVKAERLRALHFRFLSRTGPYAGADREANLQRAVVAIQFGKEPT</sequence>
<proteinExistence type="predicted"/>
<dbReference type="EMBL" id="FNOT01000028">
    <property type="protein sequence ID" value="SDZ19420.1"/>
    <property type="molecule type" value="Genomic_DNA"/>
</dbReference>
<gene>
    <name evidence="2" type="ORF">SAMN05660209_04988</name>
</gene>
<dbReference type="AlphaFoldDB" id="A0A1H3R1D3"/>